<comment type="similarity">
    <text evidence="1">Belongs to the disease resistance NB-LRR family.</text>
</comment>
<dbReference type="PRINTS" id="PR00364">
    <property type="entry name" value="DISEASERSIST"/>
</dbReference>
<feature type="domain" description="Disease resistance N-terminal" evidence="8">
    <location>
        <begin position="8"/>
        <end position="93"/>
    </location>
</feature>
<evidence type="ECO:0000313" key="10">
    <source>
        <dbReference type="EMBL" id="GJN25586.1"/>
    </source>
</evidence>
<keyword evidence="4" id="KW-0547">Nucleotide-binding</keyword>
<gene>
    <name evidence="10" type="primary">gb13432</name>
    <name evidence="10" type="ORF">PR202_gb13432</name>
</gene>
<dbReference type="InterPro" id="IPR038005">
    <property type="entry name" value="RX-like_CC"/>
</dbReference>
<evidence type="ECO:0000259" key="9">
    <source>
        <dbReference type="Pfam" id="PF23598"/>
    </source>
</evidence>
<keyword evidence="11" id="KW-1185">Reference proteome</keyword>
<dbReference type="InterPro" id="IPR042197">
    <property type="entry name" value="Apaf_helical"/>
</dbReference>
<dbReference type="InterPro" id="IPR055414">
    <property type="entry name" value="LRR_R13L4/SHOC2-like"/>
</dbReference>
<dbReference type="EMBL" id="BQKI01000078">
    <property type="protein sequence ID" value="GJN25586.1"/>
    <property type="molecule type" value="Genomic_DNA"/>
</dbReference>
<dbReference type="Pfam" id="PF23598">
    <property type="entry name" value="LRR_14"/>
    <property type="match status" value="3"/>
</dbReference>
<keyword evidence="5" id="KW-0611">Plant defense</keyword>
<dbReference type="GO" id="GO:0051707">
    <property type="term" value="P:response to other organism"/>
    <property type="evidence" value="ECO:0007669"/>
    <property type="project" value="UniProtKB-ARBA"/>
</dbReference>
<organism evidence="10 11">
    <name type="scientific">Eleusine coracana subsp. coracana</name>
    <dbReference type="NCBI Taxonomy" id="191504"/>
    <lineage>
        <taxon>Eukaryota</taxon>
        <taxon>Viridiplantae</taxon>
        <taxon>Streptophyta</taxon>
        <taxon>Embryophyta</taxon>
        <taxon>Tracheophyta</taxon>
        <taxon>Spermatophyta</taxon>
        <taxon>Magnoliopsida</taxon>
        <taxon>Liliopsida</taxon>
        <taxon>Poales</taxon>
        <taxon>Poaceae</taxon>
        <taxon>PACMAD clade</taxon>
        <taxon>Chloridoideae</taxon>
        <taxon>Cynodonteae</taxon>
        <taxon>Eleusininae</taxon>
        <taxon>Eleusine</taxon>
    </lineage>
</organism>
<dbReference type="InterPro" id="IPR002182">
    <property type="entry name" value="NB-ARC"/>
</dbReference>
<dbReference type="PANTHER" id="PTHR19338:SF45">
    <property type="entry name" value="RX N-TERMINAL DOMAIN-CONTAINING PROTEIN"/>
    <property type="match status" value="1"/>
</dbReference>
<dbReference type="Proteomes" id="UP001054889">
    <property type="component" value="Unassembled WGS sequence"/>
</dbReference>
<evidence type="ECO:0000256" key="4">
    <source>
        <dbReference type="ARBA" id="ARBA00022741"/>
    </source>
</evidence>
<feature type="domain" description="Disease resistance R13L4/SHOC-2-like LRR" evidence="9">
    <location>
        <begin position="251"/>
        <end position="298"/>
    </location>
</feature>
<reference evidence="10" key="1">
    <citation type="journal article" date="2018" name="DNA Res.">
        <title>Multiple hybrid de novo genome assembly of finger millet, an orphan allotetraploid crop.</title>
        <authorList>
            <person name="Hatakeyama M."/>
            <person name="Aluri S."/>
            <person name="Balachadran M.T."/>
            <person name="Sivarajan S.R."/>
            <person name="Patrignani A."/>
            <person name="Gruter S."/>
            <person name="Poveda L."/>
            <person name="Shimizu-Inatsugi R."/>
            <person name="Baeten J."/>
            <person name="Francoijs K.J."/>
            <person name="Nataraja K.N."/>
            <person name="Reddy Y.A.N."/>
            <person name="Phadnis S."/>
            <person name="Ravikumar R.L."/>
            <person name="Schlapbach R."/>
            <person name="Sreeman S.M."/>
            <person name="Shimizu K.K."/>
        </authorList>
    </citation>
    <scope>NUCLEOTIDE SEQUENCE</scope>
</reference>
<dbReference type="Gene3D" id="1.10.8.430">
    <property type="entry name" value="Helical domain of apoptotic protease-activating factors"/>
    <property type="match status" value="1"/>
</dbReference>
<evidence type="ECO:0000256" key="3">
    <source>
        <dbReference type="ARBA" id="ARBA00022737"/>
    </source>
</evidence>
<keyword evidence="6" id="KW-0175">Coiled coil</keyword>
<keyword evidence="3" id="KW-0677">Repeat</keyword>
<dbReference type="InterPro" id="IPR001611">
    <property type="entry name" value="Leu-rich_rpt"/>
</dbReference>
<dbReference type="SUPFAM" id="SSF52058">
    <property type="entry name" value="L domain-like"/>
    <property type="match status" value="2"/>
</dbReference>
<feature type="domain" description="Disease resistance R13L4/SHOC-2-like LRR" evidence="9">
    <location>
        <begin position="302"/>
        <end position="434"/>
    </location>
</feature>
<dbReference type="PANTHER" id="PTHR19338">
    <property type="entry name" value="TRANSLOCASE OF INNER MITOCHONDRIAL MEMBRANE 13 HOMOLOG"/>
    <property type="match status" value="1"/>
</dbReference>
<feature type="domain" description="Disease resistance R13L4/SHOC-2-like LRR" evidence="9">
    <location>
        <begin position="623"/>
        <end position="952"/>
    </location>
</feature>
<dbReference type="SUPFAM" id="SSF52540">
    <property type="entry name" value="P-loop containing nucleoside triphosphate hydrolases"/>
    <property type="match status" value="2"/>
</dbReference>
<dbReference type="Gene3D" id="3.40.50.300">
    <property type="entry name" value="P-loop containing nucleotide triphosphate hydrolases"/>
    <property type="match status" value="1"/>
</dbReference>
<evidence type="ECO:0000313" key="11">
    <source>
        <dbReference type="Proteomes" id="UP001054889"/>
    </source>
</evidence>
<evidence type="ECO:0008006" key="12">
    <source>
        <dbReference type="Google" id="ProtNLM"/>
    </source>
</evidence>
<proteinExistence type="inferred from homology"/>
<evidence type="ECO:0000256" key="5">
    <source>
        <dbReference type="ARBA" id="ARBA00022821"/>
    </source>
</evidence>
<dbReference type="Pfam" id="PF00931">
    <property type="entry name" value="NB-ARC"/>
    <property type="match status" value="1"/>
</dbReference>
<dbReference type="PROSITE" id="PS51450">
    <property type="entry name" value="LRR"/>
    <property type="match status" value="1"/>
</dbReference>
<accession>A0AAV5ESM6</accession>
<dbReference type="InterPro" id="IPR032675">
    <property type="entry name" value="LRR_dom_sf"/>
</dbReference>
<evidence type="ECO:0000259" key="7">
    <source>
        <dbReference type="Pfam" id="PF00931"/>
    </source>
</evidence>
<protein>
    <recommendedName>
        <fullName evidence="12">NB-ARC domain-containing protein</fullName>
    </recommendedName>
</protein>
<dbReference type="AlphaFoldDB" id="A0AAV5ESM6"/>
<name>A0AAV5ESM6_ELECO</name>
<evidence type="ECO:0000256" key="2">
    <source>
        <dbReference type="ARBA" id="ARBA00022614"/>
    </source>
</evidence>
<sequence>MELATGALPSVLAKLSDLLVGEYKLPKGLMGKEEITFLQAELENMHGTLEEFAARPAHRVEEVQRFWAWRVKDLSYDIEDIIDTFMVGGKGGKLAKPHVFKKFIERSHYNRNRYLFIVDDIWDILSWKKIICALPINNGGCVIITTTRFLDIAEQVGRPYKLKPLSLDDSRILFYKRISGNEDNYIFHDEELAQVSHRILEKCAGVPLSIIMVTSLLASKGWNKTECFELYNNSIGTDHVMPGANVSWKRLRSVVAFPSSANVVPTLQSFKVLRVLDLQDCSISKGSALNYLGNLFQLSKRKLQQEDLEILGRLPALRHLRLTVDHENIGIIGKFVVATGSFPCLIQCELIGFIIPVLFQQGAMSRLASLKFTLLVRGMREIADRDCGFNIGLGNLLSLQDVTVFLNRGNASEKDVDQARAAVMQAARMHPFIPIFRFEDDTRDVKCHWEEANVGITHVTEMHPCDPTLQITADERDVQSHGKDVCEQSDRYKLDDVISRPHRITTVYPSLLAQYMQPTELVGIDKAINEAIKILMEGYEVSNQQGKIVSLVGFVGLGKTTLAKAVYEKIREQFDCWGFISVARKTDMKKLFKSMLSQLGKKTNSPNYEEELDERHYIYELTELLHNKSLKYLGNLFHLRYLGLRDTGITQLSEEMGNLQSLQTLDVTSNEISSLPPTVVQLKDLMCLSIDSWTRVPNGIGSLTSLEELSMLCINDSTDLVEELVQLTELRMVGIDYQATWNVDSLEKSLVGCLHKLQKVQTLSLSVFGEYKLDSWVAPQHIRRLELKGCLSSPLQTWMNPSLLLDLSFLSMEVQKLRQEDLEILGRLPSLIYLDLEVCQQNLGRVRRFVVIVGDCSFPCLVQCMLRGYIAPVVFQQGAMPRLARLHQTLPLRQMRETADINGAFDLGLENLLSLQDATFLVHRGGTIEADVEEAQAALRHAIGSHPNHPALEIYTNDV</sequence>
<evidence type="ECO:0000259" key="8">
    <source>
        <dbReference type="Pfam" id="PF18052"/>
    </source>
</evidence>
<dbReference type="InterPro" id="IPR041118">
    <property type="entry name" value="Rx_N"/>
</dbReference>
<reference evidence="10" key="2">
    <citation type="submission" date="2021-12" db="EMBL/GenBank/DDBJ databases">
        <title>Resequencing data analysis of finger millet.</title>
        <authorList>
            <person name="Hatakeyama M."/>
            <person name="Aluri S."/>
            <person name="Balachadran M.T."/>
            <person name="Sivarajan S.R."/>
            <person name="Poveda L."/>
            <person name="Shimizu-Inatsugi R."/>
            <person name="Schlapbach R."/>
            <person name="Sreeman S.M."/>
            <person name="Shimizu K.K."/>
        </authorList>
    </citation>
    <scope>NUCLEOTIDE SEQUENCE</scope>
</reference>
<dbReference type="CDD" id="cd14798">
    <property type="entry name" value="RX-CC_like"/>
    <property type="match status" value="1"/>
</dbReference>
<keyword evidence="2" id="KW-0433">Leucine-rich repeat</keyword>
<evidence type="ECO:0000256" key="6">
    <source>
        <dbReference type="ARBA" id="ARBA00023054"/>
    </source>
</evidence>
<dbReference type="Pfam" id="PF18052">
    <property type="entry name" value="Rx_N"/>
    <property type="match status" value="1"/>
</dbReference>
<comment type="caution">
    <text evidence="10">The sequence shown here is derived from an EMBL/GenBank/DDBJ whole genome shotgun (WGS) entry which is preliminary data.</text>
</comment>
<evidence type="ECO:0000256" key="1">
    <source>
        <dbReference type="ARBA" id="ARBA00008894"/>
    </source>
</evidence>
<dbReference type="GO" id="GO:0006952">
    <property type="term" value="P:defense response"/>
    <property type="evidence" value="ECO:0007669"/>
    <property type="project" value="UniProtKB-KW"/>
</dbReference>
<dbReference type="Gene3D" id="3.80.10.10">
    <property type="entry name" value="Ribonuclease Inhibitor"/>
    <property type="match status" value="1"/>
</dbReference>
<dbReference type="GO" id="GO:0043531">
    <property type="term" value="F:ADP binding"/>
    <property type="evidence" value="ECO:0007669"/>
    <property type="project" value="InterPro"/>
</dbReference>
<feature type="domain" description="NB-ARC" evidence="7">
    <location>
        <begin position="110"/>
        <end position="175"/>
    </location>
</feature>
<dbReference type="Gene3D" id="1.20.5.4130">
    <property type="match status" value="1"/>
</dbReference>
<dbReference type="InterPro" id="IPR027417">
    <property type="entry name" value="P-loop_NTPase"/>
</dbReference>